<dbReference type="VEuPathDB" id="FungiDB:YALI1_E36409g"/>
<name>A0A1D8NKR1_YARLL</name>
<sequence>MELAPLSRLSQKGSASAATIIMSLRRGLVGVLGSHTTKRTALKELYLTYHFVRCLCGVICQPTGLIWQLVGRAKQLPGVFGACGSVFPE</sequence>
<evidence type="ECO:0000313" key="2">
    <source>
        <dbReference type="Proteomes" id="UP000182444"/>
    </source>
</evidence>
<evidence type="ECO:0000313" key="1">
    <source>
        <dbReference type="EMBL" id="AOW06205.1"/>
    </source>
</evidence>
<dbReference type="AlphaFoldDB" id="A0A1D8NKR1"/>
<gene>
    <name evidence="1" type="ORF">YALI1_E36409g</name>
</gene>
<dbReference type="Proteomes" id="UP000182444">
    <property type="component" value="Chromosome 1E"/>
</dbReference>
<protein>
    <submittedName>
        <fullName evidence="1">Uncharacterized protein</fullName>
    </submittedName>
</protein>
<accession>A0A1D8NKR1</accession>
<proteinExistence type="predicted"/>
<reference evidence="1 2" key="1">
    <citation type="journal article" date="2016" name="PLoS ONE">
        <title>Sequence Assembly of Yarrowia lipolytica Strain W29/CLIB89 Shows Transposable Element Diversity.</title>
        <authorList>
            <person name="Magnan C."/>
            <person name="Yu J."/>
            <person name="Chang I."/>
            <person name="Jahn E."/>
            <person name="Kanomata Y."/>
            <person name="Wu J."/>
            <person name="Zeller M."/>
            <person name="Oakes M."/>
            <person name="Baldi P."/>
            <person name="Sandmeyer S."/>
        </authorList>
    </citation>
    <scope>NUCLEOTIDE SEQUENCE [LARGE SCALE GENOMIC DNA]</scope>
    <source>
        <strain evidence="2">CLIB89(W29)</strain>
    </source>
</reference>
<dbReference type="GeneID" id="94583764"/>
<dbReference type="RefSeq" id="XP_068139263.1">
    <property type="nucleotide sequence ID" value="XM_068283162.1"/>
</dbReference>
<dbReference type="EMBL" id="CP017557">
    <property type="protein sequence ID" value="AOW06205.1"/>
    <property type="molecule type" value="Genomic_DNA"/>
</dbReference>
<organism evidence="1 2">
    <name type="scientific">Yarrowia lipolytica</name>
    <name type="common">Candida lipolytica</name>
    <dbReference type="NCBI Taxonomy" id="4952"/>
    <lineage>
        <taxon>Eukaryota</taxon>
        <taxon>Fungi</taxon>
        <taxon>Dikarya</taxon>
        <taxon>Ascomycota</taxon>
        <taxon>Saccharomycotina</taxon>
        <taxon>Dipodascomycetes</taxon>
        <taxon>Dipodascales</taxon>
        <taxon>Dipodascales incertae sedis</taxon>
        <taxon>Yarrowia</taxon>
    </lineage>
</organism>